<organism evidence="2 3">
    <name type="scientific">Sulfuricurvum kujiense (strain ATCC BAA-921 / DSM 16994 / JCM 11577 / YK-1)</name>
    <dbReference type="NCBI Taxonomy" id="709032"/>
    <lineage>
        <taxon>Bacteria</taxon>
        <taxon>Pseudomonadati</taxon>
        <taxon>Campylobacterota</taxon>
        <taxon>Epsilonproteobacteria</taxon>
        <taxon>Campylobacterales</taxon>
        <taxon>Sulfurimonadaceae</taxon>
        <taxon>Sulfuricurvum</taxon>
    </lineage>
</organism>
<reference evidence="2 3" key="1">
    <citation type="journal article" date="2012" name="Stand. Genomic Sci.">
        <title>Complete genome sequence of the sulfur compounds oxidizing chemolithoautotroph Sulfuricurvum kujiense type strain (YK-1(T)).</title>
        <authorList>
            <person name="Han C."/>
            <person name="Kotsyurbenko O."/>
            <person name="Chertkov O."/>
            <person name="Held B."/>
            <person name="Lapidus A."/>
            <person name="Nolan M."/>
            <person name="Lucas S."/>
            <person name="Hammon N."/>
            <person name="Deshpande S."/>
            <person name="Cheng J.F."/>
            <person name="Tapia R."/>
            <person name="Goodwin L.A."/>
            <person name="Pitluck S."/>
            <person name="Liolios K."/>
            <person name="Pagani I."/>
            <person name="Ivanova N."/>
            <person name="Mavromatis K."/>
            <person name="Mikhailova N."/>
            <person name="Pati A."/>
            <person name="Chen A."/>
            <person name="Palaniappan K."/>
            <person name="Land M."/>
            <person name="Hauser L."/>
            <person name="Chang Y.J."/>
            <person name="Jeffries C.D."/>
            <person name="Brambilla E.M."/>
            <person name="Rohde M."/>
            <person name="Spring S."/>
            <person name="Sikorski J."/>
            <person name="Goker M."/>
            <person name="Woyke T."/>
            <person name="Bristow J."/>
            <person name="Eisen J.A."/>
            <person name="Markowitz V."/>
            <person name="Hugenholtz P."/>
            <person name="Kyrpides N.C."/>
            <person name="Klenk H.P."/>
            <person name="Detter J.C."/>
        </authorList>
    </citation>
    <scope>NUCLEOTIDE SEQUENCE [LARGE SCALE GENOMIC DNA]</scope>
    <source>
        <strain evidence="3">ATCC BAA-921 / DSM 16994 / JCM 11577 / YK-1</strain>
    </source>
</reference>
<dbReference type="OrthoDB" id="280278at2"/>
<dbReference type="eggNOG" id="COG1433">
    <property type="taxonomic scope" value="Bacteria"/>
</dbReference>
<proteinExistence type="predicted"/>
<accession>E4U2I6</accession>
<gene>
    <name evidence="2" type="ordered locus">Sulku_2013</name>
</gene>
<sequence length="124" mass="13354">MHQRIVFPTNEHHGLLSKRDAHFGRANFYTVVKIGADGTIEDVAVVKNEGHKESGCGGAVENICALGADALIVSGIGGSPLKGFAQKGLSVYYDNTSFNVQQSLLAFLDKQLPKMQPEMSCSHH</sequence>
<dbReference type="InterPro" id="IPR036105">
    <property type="entry name" value="DiNase_FeMo-co_biosyn_sf"/>
</dbReference>
<dbReference type="RefSeq" id="WP_013460870.1">
    <property type="nucleotide sequence ID" value="NC_014762.1"/>
</dbReference>
<dbReference type="PANTHER" id="PTHR33937:SF2">
    <property type="entry name" value="DINITROGENASE IRON-MOLYBDENUM COFACTOR BIOSYNTHESIS DOMAIN-CONTAINING PROTEIN"/>
    <property type="match status" value="1"/>
</dbReference>
<evidence type="ECO:0000313" key="3">
    <source>
        <dbReference type="Proteomes" id="UP000008721"/>
    </source>
</evidence>
<dbReference type="HOGENOM" id="CLU_104194_2_1_7"/>
<dbReference type="InterPro" id="IPR051840">
    <property type="entry name" value="NifX/NifY_domain"/>
</dbReference>
<keyword evidence="3" id="KW-1185">Reference proteome</keyword>
<dbReference type="PANTHER" id="PTHR33937">
    <property type="entry name" value="IRON-MOLYBDENUM PROTEIN-RELATED-RELATED"/>
    <property type="match status" value="1"/>
</dbReference>
<dbReference type="Gene3D" id="3.30.420.130">
    <property type="entry name" value="Dinitrogenase iron-molybdenum cofactor biosynthesis domain"/>
    <property type="match status" value="1"/>
</dbReference>
<name>E4U2I6_SULKY</name>
<dbReference type="AlphaFoldDB" id="E4U2I6"/>
<dbReference type="Pfam" id="PF02579">
    <property type="entry name" value="Nitro_FeMo-Co"/>
    <property type="match status" value="1"/>
</dbReference>
<dbReference type="Proteomes" id="UP000008721">
    <property type="component" value="Chromosome"/>
</dbReference>
<evidence type="ECO:0000313" key="2">
    <source>
        <dbReference type="EMBL" id="ADR34673.1"/>
    </source>
</evidence>
<dbReference type="KEGG" id="sku:Sulku_2013"/>
<dbReference type="InterPro" id="IPR003731">
    <property type="entry name" value="Di-Nase_FeMo-co_biosynth"/>
</dbReference>
<dbReference type="STRING" id="709032.Sulku_2013"/>
<protein>
    <submittedName>
        <fullName evidence="2">Dinitrogenase iron-molybdenum cofactor biosynthesis protein</fullName>
    </submittedName>
</protein>
<feature type="domain" description="Dinitrogenase iron-molybdenum cofactor biosynthesis" evidence="1">
    <location>
        <begin position="17"/>
        <end position="105"/>
    </location>
</feature>
<evidence type="ECO:0000259" key="1">
    <source>
        <dbReference type="Pfam" id="PF02579"/>
    </source>
</evidence>
<dbReference type="EMBL" id="CP002355">
    <property type="protein sequence ID" value="ADR34673.1"/>
    <property type="molecule type" value="Genomic_DNA"/>
</dbReference>
<dbReference type="SUPFAM" id="SSF53146">
    <property type="entry name" value="Nitrogenase accessory factor-like"/>
    <property type="match status" value="1"/>
</dbReference>